<name>A0ABP8KFT9_9MICO</name>
<dbReference type="Proteomes" id="UP001500945">
    <property type="component" value="Unassembled WGS sequence"/>
</dbReference>
<protein>
    <submittedName>
        <fullName evidence="2">Uncharacterized protein</fullName>
    </submittedName>
</protein>
<dbReference type="EMBL" id="BAABGM010000013">
    <property type="protein sequence ID" value="GAA4405731.1"/>
    <property type="molecule type" value="Genomic_DNA"/>
</dbReference>
<gene>
    <name evidence="2" type="ORF">GCM10023168_19690</name>
</gene>
<feature type="compositionally biased region" description="Low complexity" evidence="1">
    <location>
        <begin position="22"/>
        <end position="38"/>
    </location>
</feature>
<proteinExistence type="predicted"/>
<sequence length="160" mass="17334">MVEPRIIEHVFDPTAPAGPPLRAGSPASPARQRSASGAVGVGGPPGWPVGVPPPGDRGWEHRACAWLLDHCPPDYRLYPAWRRHPVALAWVTVRHLDAQLDAMRSAYREVRVDLVDDIGPEGVAQVLGDLEVEGVRLLSARRAAGLLLDALRGLDFVPRL</sequence>
<accession>A0ABP8KFT9</accession>
<evidence type="ECO:0000313" key="3">
    <source>
        <dbReference type="Proteomes" id="UP001500945"/>
    </source>
</evidence>
<evidence type="ECO:0000313" key="2">
    <source>
        <dbReference type="EMBL" id="GAA4405731.1"/>
    </source>
</evidence>
<organism evidence="2 3">
    <name type="scientific">Fodinibacter luteus</name>
    <dbReference type="NCBI Taxonomy" id="552064"/>
    <lineage>
        <taxon>Bacteria</taxon>
        <taxon>Bacillati</taxon>
        <taxon>Actinomycetota</taxon>
        <taxon>Actinomycetes</taxon>
        <taxon>Micrococcales</taxon>
        <taxon>Intrasporangiaceae</taxon>
        <taxon>Fodinibacter (ex Wang et al. 2009)</taxon>
    </lineage>
</organism>
<reference evidence="3" key="1">
    <citation type="journal article" date="2019" name="Int. J. Syst. Evol. Microbiol.">
        <title>The Global Catalogue of Microorganisms (GCM) 10K type strain sequencing project: providing services to taxonomists for standard genome sequencing and annotation.</title>
        <authorList>
            <consortium name="The Broad Institute Genomics Platform"/>
            <consortium name="The Broad Institute Genome Sequencing Center for Infectious Disease"/>
            <person name="Wu L."/>
            <person name="Ma J."/>
        </authorList>
    </citation>
    <scope>NUCLEOTIDE SEQUENCE [LARGE SCALE GENOMIC DNA]</scope>
    <source>
        <strain evidence="3">JCM 17809</strain>
    </source>
</reference>
<comment type="caution">
    <text evidence="2">The sequence shown here is derived from an EMBL/GenBank/DDBJ whole genome shotgun (WGS) entry which is preliminary data.</text>
</comment>
<evidence type="ECO:0000256" key="1">
    <source>
        <dbReference type="SAM" id="MobiDB-lite"/>
    </source>
</evidence>
<keyword evidence="3" id="KW-1185">Reference proteome</keyword>
<feature type="region of interest" description="Disordered" evidence="1">
    <location>
        <begin position="9"/>
        <end position="46"/>
    </location>
</feature>